<keyword evidence="1" id="KW-1133">Transmembrane helix</keyword>
<dbReference type="Proteomes" id="UP000053257">
    <property type="component" value="Unassembled WGS sequence"/>
</dbReference>
<feature type="transmembrane region" description="Helical" evidence="1">
    <location>
        <begin position="12"/>
        <end position="31"/>
    </location>
</feature>
<dbReference type="AlphaFoldDB" id="A0A0C3S9K9"/>
<protein>
    <submittedName>
        <fullName evidence="2">Uncharacterized protein</fullName>
    </submittedName>
</protein>
<reference evidence="2 3" key="1">
    <citation type="journal article" date="2014" name="PLoS Genet.">
        <title>Analysis of the Phlebiopsis gigantea genome, transcriptome and secretome provides insight into its pioneer colonization strategies of wood.</title>
        <authorList>
            <person name="Hori C."/>
            <person name="Ishida T."/>
            <person name="Igarashi K."/>
            <person name="Samejima M."/>
            <person name="Suzuki H."/>
            <person name="Master E."/>
            <person name="Ferreira P."/>
            <person name="Ruiz-Duenas F.J."/>
            <person name="Held B."/>
            <person name="Canessa P."/>
            <person name="Larrondo L.F."/>
            <person name="Schmoll M."/>
            <person name="Druzhinina I.S."/>
            <person name="Kubicek C.P."/>
            <person name="Gaskell J.A."/>
            <person name="Kersten P."/>
            <person name="St John F."/>
            <person name="Glasner J."/>
            <person name="Sabat G."/>
            <person name="Splinter BonDurant S."/>
            <person name="Syed K."/>
            <person name="Yadav J."/>
            <person name="Mgbeahuruike A.C."/>
            <person name="Kovalchuk A."/>
            <person name="Asiegbu F.O."/>
            <person name="Lackner G."/>
            <person name="Hoffmeister D."/>
            <person name="Rencoret J."/>
            <person name="Gutierrez A."/>
            <person name="Sun H."/>
            <person name="Lindquist E."/>
            <person name="Barry K."/>
            <person name="Riley R."/>
            <person name="Grigoriev I.V."/>
            <person name="Henrissat B."/>
            <person name="Kues U."/>
            <person name="Berka R.M."/>
            <person name="Martinez A.T."/>
            <person name="Covert S.F."/>
            <person name="Blanchette R.A."/>
            <person name="Cullen D."/>
        </authorList>
    </citation>
    <scope>NUCLEOTIDE SEQUENCE [LARGE SCALE GENOMIC DNA]</scope>
    <source>
        <strain evidence="2 3">11061_1 CR5-6</strain>
    </source>
</reference>
<evidence type="ECO:0000313" key="3">
    <source>
        <dbReference type="Proteomes" id="UP000053257"/>
    </source>
</evidence>
<dbReference type="STRING" id="745531.A0A0C3S9K9"/>
<gene>
    <name evidence="2" type="ORF">PHLGIDRAFT_127017</name>
</gene>
<evidence type="ECO:0000256" key="1">
    <source>
        <dbReference type="SAM" id="Phobius"/>
    </source>
</evidence>
<sequence>MQGISQGSSSSHLASGLAGGAAVLVGGYAWYHFSGTKQTLQTANSAHEYYQKAKSSIAEKAPKNPNEILDFLRTVTKQYAGVVPGASKYVDETFDAIDHLRDTHGEEFERILQETYDDVTHVLEEVKDKGVQGMDAATAGKLTNVVTKRLSELNELGKKVGGDALGKLEQSYPQIANTLGTSWSELKGLAERSGPEAKKMVDDTVTQLQDIMSKSKSMPDALNRAREVAQEKAQQVKETVWSAAEKEVESNPELKKLLNENKGAFIAAGSSLGSLGEVIERVKQVAKNGGDKQKIKELSEFIQDKVKESQGRGWEGLQSWVKSMPGGEEALKNLSDVDVQALIALSQSKGQDAKQLAEETYKDVLSLLKEKAGKAKKIADEGKDEAKSKAKSS</sequence>
<dbReference type="OrthoDB" id="3883941at2759"/>
<keyword evidence="3" id="KW-1185">Reference proteome</keyword>
<organism evidence="2 3">
    <name type="scientific">Phlebiopsis gigantea (strain 11061_1 CR5-6)</name>
    <name type="common">White-rot fungus</name>
    <name type="synonym">Peniophora gigantea</name>
    <dbReference type="NCBI Taxonomy" id="745531"/>
    <lineage>
        <taxon>Eukaryota</taxon>
        <taxon>Fungi</taxon>
        <taxon>Dikarya</taxon>
        <taxon>Basidiomycota</taxon>
        <taxon>Agaricomycotina</taxon>
        <taxon>Agaricomycetes</taxon>
        <taxon>Polyporales</taxon>
        <taxon>Phanerochaetaceae</taxon>
        <taxon>Phlebiopsis</taxon>
    </lineage>
</organism>
<evidence type="ECO:0000313" key="2">
    <source>
        <dbReference type="EMBL" id="KIP08392.1"/>
    </source>
</evidence>
<name>A0A0C3S9K9_PHLG1</name>
<dbReference type="EMBL" id="KN840480">
    <property type="protein sequence ID" value="KIP08392.1"/>
    <property type="molecule type" value="Genomic_DNA"/>
</dbReference>
<keyword evidence="1" id="KW-0812">Transmembrane</keyword>
<dbReference type="HOGENOM" id="CLU_033245_0_0_1"/>
<keyword evidence="1" id="KW-0472">Membrane</keyword>
<proteinExistence type="predicted"/>
<accession>A0A0C3S9K9</accession>